<keyword evidence="2" id="KW-0804">Transcription</keyword>
<keyword evidence="1" id="KW-0805">Transcription regulation</keyword>
<gene>
    <name evidence="4" type="ORF">C1872_02670</name>
</gene>
<feature type="domain" description="Tetracycline repressor TetR C-terminal" evidence="3">
    <location>
        <begin position="78"/>
        <end position="219"/>
    </location>
</feature>
<reference evidence="4 5" key="1">
    <citation type="journal article" date="2018" name="Elife">
        <title>Discovery and characterization of a prevalent human gut bacterial enzyme sufficient for the inactivation of a family of plant toxins.</title>
        <authorList>
            <person name="Koppel N."/>
            <person name="Bisanz J.E."/>
            <person name="Pandelia M.E."/>
            <person name="Turnbaugh P.J."/>
            <person name="Balskus E.P."/>
        </authorList>
    </citation>
    <scope>NUCLEOTIDE SEQUENCE [LARGE SCALE GENOMIC DNA]</scope>
    <source>
        <strain evidence="4 5">MR1 #12</strain>
    </source>
</reference>
<dbReference type="Gene3D" id="1.10.357.10">
    <property type="entry name" value="Tetracycline Repressor, domain 2"/>
    <property type="match status" value="1"/>
</dbReference>
<dbReference type="GO" id="GO:0045892">
    <property type="term" value="P:negative regulation of DNA-templated transcription"/>
    <property type="evidence" value="ECO:0007669"/>
    <property type="project" value="InterPro"/>
</dbReference>
<comment type="caution">
    <text evidence="4">The sequence shown here is derived from an EMBL/GenBank/DDBJ whole genome shotgun (WGS) entry which is preliminary data.</text>
</comment>
<dbReference type="Proteomes" id="UP000253752">
    <property type="component" value="Unassembled WGS sequence"/>
</dbReference>
<dbReference type="InterPro" id="IPR036271">
    <property type="entry name" value="Tet_transcr_reg_TetR-rel_C_sf"/>
</dbReference>
<dbReference type="InterPro" id="IPR004111">
    <property type="entry name" value="Repressor_TetR_C"/>
</dbReference>
<dbReference type="EMBL" id="PPTX01000002">
    <property type="protein sequence ID" value="RDB81594.1"/>
    <property type="molecule type" value="Genomic_DNA"/>
</dbReference>
<organism evidence="4 5">
    <name type="scientific">Eggerthella lenta</name>
    <name type="common">Eubacterium lentum</name>
    <dbReference type="NCBI Taxonomy" id="84112"/>
    <lineage>
        <taxon>Bacteria</taxon>
        <taxon>Bacillati</taxon>
        <taxon>Actinomycetota</taxon>
        <taxon>Coriobacteriia</taxon>
        <taxon>Eggerthellales</taxon>
        <taxon>Eggerthellaceae</taxon>
        <taxon>Eggerthella</taxon>
    </lineage>
</organism>
<evidence type="ECO:0000256" key="2">
    <source>
        <dbReference type="ARBA" id="ARBA00023163"/>
    </source>
</evidence>
<dbReference type="Pfam" id="PF02909">
    <property type="entry name" value="TetR_C_1"/>
    <property type="match status" value="1"/>
</dbReference>
<sequence length="235" mass="25700">MGATRKTTDLPAIDANSICDAALALTKESGIDGWSIRQLAKAIKAHPSIINYHVGRREDVVHLVIDRVNAEIDLPEYHGDWKSWFKALLEGLRSTLRGYPGVARRLAAVGPGLGESERIINRGVEVLNDAGFGDQAAFVYTILLSQTCAFVATEDDRDSMDGIRKETGATYAGALDNAEPGMAALAKTIKPLTEQEHTRRDFFDRQFHVFIDALLDGMDSFLATCGNPGKNRSPR</sequence>
<name>A0A369MYZ9_EGGLN</name>
<dbReference type="AlphaFoldDB" id="A0A369MYZ9"/>
<dbReference type="RefSeq" id="WP_114516256.1">
    <property type="nucleotide sequence ID" value="NZ_PPTX01000002.1"/>
</dbReference>
<evidence type="ECO:0000259" key="3">
    <source>
        <dbReference type="Pfam" id="PF02909"/>
    </source>
</evidence>
<accession>A0A369MYZ9</accession>
<protein>
    <submittedName>
        <fullName evidence="4">Transcriptional regulator</fullName>
    </submittedName>
</protein>
<evidence type="ECO:0000313" key="5">
    <source>
        <dbReference type="Proteomes" id="UP000253752"/>
    </source>
</evidence>
<evidence type="ECO:0000313" key="4">
    <source>
        <dbReference type="EMBL" id="RDB81594.1"/>
    </source>
</evidence>
<evidence type="ECO:0000256" key="1">
    <source>
        <dbReference type="ARBA" id="ARBA00023015"/>
    </source>
</evidence>
<dbReference type="SUPFAM" id="SSF48498">
    <property type="entry name" value="Tetracyclin repressor-like, C-terminal domain"/>
    <property type="match status" value="1"/>
</dbReference>
<dbReference type="InterPro" id="IPR009057">
    <property type="entry name" value="Homeodomain-like_sf"/>
</dbReference>
<proteinExistence type="predicted"/>
<dbReference type="SUPFAM" id="SSF46689">
    <property type="entry name" value="Homeodomain-like"/>
    <property type="match status" value="1"/>
</dbReference>